<evidence type="ECO:0000313" key="2">
    <source>
        <dbReference type="EMBL" id="SVE35506.1"/>
    </source>
</evidence>
<sequence>MAAGIKPKVVSEGLGHSNISISLDLYSHVLPNMQQHAAEAVANLLKRG</sequence>
<dbReference type="InterPro" id="IPR011010">
    <property type="entry name" value="DNA_brk_join_enz"/>
</dbReference>
<dbReference type="GO" id="GO:0003677">
    <property type="term" value="F:DNA binding"/>
    <property type="evidence" value="ECO:0007669"/>
    <property type="project" value="InterPro"/>
</dbReference>
<evidence type="ECO:0008006" key="3">
    <source>
        <dbReference type="Google" id="ProtNLM"/>
    </source>
</evidence>
<accession>A0A383CT45</accession>
<organism evidence="2">
    <name type="scientific">marine metagenome</name>
    <dbReference type="NCBI Taxonomy" id="408172"/>
    <lineage>
        <taxon>unclassified sequences</taxon>
        <taxon>metagenomes</taxon>
        <taxon>ecological metagenomes</taxon>
    </lineage>
</organism>
<gene>
    <name evidence="2" type="ORF">METZ01_LOCUS488360</name>
</gene>
<reference evidence="2" key="1">
    <citation type="submission" date="2018-05" db="EMBL/GenBank/DDBJ databases">
        <authorList>
            <person name="Lanie J.A."/>
            <person name="Ng W.-L."/>
            <person name="Kazmierczak K.M."/>
            <person name="Andrzejewski T.M."/>
            <person name="Davidsen T.M."/>
            <person name="Wayne K.J."/>
            <person name="Tettelin H."/>
            <person name="Glass J.I."/>
            <person name="Rusch D."/>
            <person name="Podicherti R."/>
            <person name="Tsui H.-C.T."/>
            <person name="Winkler M.E."/>
        </authorList>
    </citation>
    <scope>NUCLEOTIDE SEQUENCE</scope>
</reference>
<name>A0A383CT45_9ZZZZ</name>
<dbReference type="SUPFAM" id="SSF56349">
    <property type="entry name" value="DNA breaking-rejoining enzymes"/>
    <property type="match status" value="1"/>
</dbReference>
<keyword evidence="1" id="KW-0233">DNA recombination</keyword>
<dbReference type="Gene3D" id="1.10.443.10">
    <property type="entry name" value="Intergrase catalytic core"/>
    <property type="match status" value="1"/>
</dbReference>
<dbReference type="GO" id="GO:0006310">
    <property type="term" value="P:DNA recombination"/>
    <property type="evidence" value="ECO:0007669"/>
    <property type="project" value="UniProtKB-KW"/>
</dbReference>
<dbReference type="GO" id="GO:0015074">
    <property type="term" value="P:DNA integration"/>
    <property type="evidence" value="ECO:0007669"/>
    <property type="project" value="InterPro"/>
</dbReference>
<protein>
    <recommendedName>
        <fullName evidence="3">Tyr recombinase domain-containing protein</fullName>
    </recommendedName>
</protein>
<dbReference type="AlphaFoldDB" id="A0A383CT45"/>
<proteinExistence type="predicted"/>
<evidence type="ECO:0000256" key="1">
    <source>
        <dbReference type="ARBA" id="ARBA00023172"/>
    </source>
</evidence>
<dbReference type="InterPro" id="IPR013762">
    <property type="entry name" value="Integrase-like_cat_sf"/>
</dbReference>
<dbReference type="EMBL" id="UINC01211561">
    <property type="protein sequence ID" value="SVE35506.1"/>
    <property type="molecule type" value="Genomic_DNA"/>
</dbReference>